<feature type="region of interest" description="Disordered" evidence="1">
    <location>
        <begin position="1"/>
        <end position="24"/>
    </location>
</feature>
<evidence type="ECO:0000313" key="2">
    <source>
        <dbReference type="EMBL" id="UWQ42472.1"/>
    </source>
</evidence>
<keyword evidence="3" id="KW-1185">Reference proteome</keyword>
<evidence type="ECO:0008006" key="4">
    <source>
        <dbReference type="Google" id="ProtNLM"/>
    </source>
</evidence>
<dbReference type="RefSeq" id="WP_259965203.1">
    <property type="nucleotide sequence ID" value="NZ_CP081051.1"/>
</dbReference>
<protein>
    <recommendedName>
        <fullName evidence="4">DUF4375 domain-containing protein</fullName>
    </recommendedName>
</protein>
<reference evidence="2" key="1">
    <citation type="submission" date="2021-08" db="EMBL/GenBank/DDBJ databases">
        <authorList>
            <person name="Nwanade C."/>
            <person name="Wang M."/>
            <person name="Masoudi A."/>
            <person name="Yu Z."/>
            <person name="Liu J."/>
        </authorList>
    </citation>
    <scope>NUCLEOTIDE SEQUENCE</scope>
    <source>
        <strain evidence="2">S166</strain>
    </source>
</reference>
<organism evidence="2 3">
    <name type="scientific">Leisingera aquaemixtae</name>
    <dbReference type="NCBI Taxonomy" id="1396826"/>
    <lineage>
        <taxon>Bacteria</taxon>
        <taxon>Pseudomonadati</taxon>
        <taxon>Pseudomonadota</taxon>
        <taxon>Alphaproteobacteria</taxon>
        <taxon>Rhodobacterales</taxon>
        <taxon>Roseobacteraceae</taxon>
        <taxon>Leisingera</taxon>
    </lineage>
</organism>
<proteinExistence type="predicted"/>
<evidence type="ECO:0000256" key="1">
    <source>
        <dbReference type="SAM" id="MobiDB-lite"/>
    </source>
</evidence>
<gene>
    <name evidence="2" type="ORF">K3718_05120</name>
</gene>
<name>A0ABY5WM17_9RHOB</name>
<evidence type="ECO:0000313" key="3">
    <source>
        <dbReference type="Proteomes" id="UP001058514"/>
    </source>
</evidence>
<accession>A0ABY5WM17</accession>
<sequence length="300" mass="34553">MRLDKLPIWQPEGSSSSGHEDEPYEAYQTALSTVEIYRRLYLCLDELPDILVEARAFAIGVINHEDGEPGWCVWEFMNPDGDPENVPRIRRFLERLGYNALAKEVRAVEIELATFDPADVIEFFAGNQMSEERHTPILEVMEKRFEHPEFHQRFGETIWEQVARDGAKLIEYTSPYCPHSTMDGLKKAQRSIVDALPGYETREQKNTMWRSDQPFHRLLLNVGERYFHDDCLKVTRSDGTVVLHHGAEPYQELAVFKEASRVSILNSTKGDWLCCHIGDRSWLVDPKTGNKLVSTKLGEQ</sequence>
<dbReference type="Proteomes" id="UP001058514">
    <property type="component" value="Chromosome"/>
</dbReference>
<dbReference type="EMBL" id="CP081051">
    <property type="protein sequence ID" value="UWQ42472.1"/>
    <property type="molecule type" value="Genomic_DNA"/>
</dbReference>